<dbReference type="EMBL" id="CP041636">
    <property type="protein sequence ID" value="QDO96214.1"/>
    <property type="molecule type" value="Genomic_DNA"/>
</dbReference>
<keyword evidence="3" id="KW-1185">Reference proteome</keyword>
<evidence type="ECO:0000259" key="1">
    <source>
        <dbReference type="Pfam" id="PF14238"/>
    </source>
</evidence>
<dbReference type="AlphaFoldDB" id="A0A516GXF1"/>
<gene>
    <name evidence="2" type="ORF">FNB15_02470</name>
</gene>
<dbReference type="RefSeq" id="WP_144067195.1">
    <property type="nucleotide sequence ID" value="NZ_CP041636.1"/>
</dbReference>
<organism evidence="2 3">
    <name type="scientific">Ferrovibrio terrae</name>
    <dbReference type="NCBI Taxonomy" id="2594003"/>
    <lineage>
        <taxon>Bacteria</taxon>
        <taxon>Pseudomonadati</taxon>
        <taxon>Pseudomonadota</taxon>
        <taxon>Alphaproteobacteria</taxon>
        <taxon>Rhodospirillales</taxon>
        <taxon>Rhodospirillaceae</taxon>
        <taxon>Ferrovibrio</taxon>
    </lineage>
</organism>
<name>A0A516GXF1_9PROT</name>
<dbReference type="Proteomes" id="UP000317496">
    <property type="component" value="Chromosome"/>
</dbReference>
<dbReference type="Pfam" id="PF14238">
    <property type="entry name" value="DUF4340"/>
    <property type="match status" value="1"/>
</dbReference>
<dbReference type="InterPro" id="IPR025641">
    <property type="entry name" value="DUF4340"/>
</dbReference>
<evidence type="ECO:0000313" key="2">
    <source>
        <dbReference type="EMBL" id="QDO96214.1"/>
    </source>
</evidence>
<evidence type="ECO:0000313" key="3">
    <source>
        <dbReference type="Proteomes" id="UP000317496"/>
    </source>
</evidence>
<reference evidence="2 3" key="1">
    <citation type="submission" date="2019-07" db="EMBL/GenBank/DDBJ databases">
        <title>Genome sequencing for Ferrovibrio sp. K5.</title>
        <authorList>
            <person name="Park S.-J."/>
        </authorList>
    </citation>
    <scope>NUCLEOTIDE SEQUENCE [LARGE SCALE GENOMIC DNA]</scope>
    <source>
        <strain evidence="2 3">K5</strain>
    </source>
</reference>
<protein>
    <submittedName>
        <fullName evidence="2">DUF4340 domain-containing protein</fullName>
    </submittedName>
</protein>
<dbReference type="KEGG" id="fer:FNB15_02470"/>
<accession>A0A516GXF1</accession>
<dbReference type="OrthoDB" id="7359157at2"/>
<sequence>MKMRNKSWAILVVAAVVLGGAGWWVATSRDKAAQADFTPKPMFPGLTSKVNDVASLEIATAKSLFRIERGAAADQWTMPSRHDYPVRADLVRKNVLGVAALETIEPRSDKPENYNLLQVSEPDQYKPVDDAAKSDPGPILIRLVDKDAKSMGAVIVGKTRSHPTGGKPGQIQVRKPDEARAWLAQGTLELPADPVQWLVKDLIKIDKNRVAYATVTHPDGEMLKVNRGPEKADNTPVDFVLPNMPKGMKAGSPFDVNAVAGGLAYLGFEDVGKATEHDFSKATVTEIVTLDGVKAVVRTIPAGEEKKFWVVISASYDPALVKPNDANKDLLKREEAEKQVKDAMARMDGWAYLVNDYAARDLTRRLKDLIEPEKKDDEKKG</sequence>
<proteinExistence type="predicted"/>
<feature type="domain" description="DUF4340" evidence="1">
    <location>
        <begin position="76"/>
        <end position="241"/>
    </location>
</feature>